<protein>
    <submittedName>
        <fullName evidence="2">Uncharacterized protein</fullName>
    </submittedName>
</protein>
<keyword evidence="1" id="KW-0732">Signal</keyword>
<name>A0A448WJM4_9PLAT</name>
<comment type="caution">
    <text evidence="2">The sequence shown here is derived from an EMBL/GenBank/DDBJ whole genome shotgun (WGS) entry which is preliminary data.</text>
</comment>
<dbReference type="EMBL" id="CAAALY010017311">
    <property type="protein sequence ID" value="VEL13281.1"/>
    <property type="molecule type" value="Genomic_DNA"/>
</dbReference>
<sequence length="85" mass="9652">MFFSFFVLVLLSIAVFLPQPPVQTREIDLEPLTALHQTVTELGGDDKVSNGFASQCDPCGILRHQLKRAQYLRMGKRAQYMRVGR</sequence>
<feature type="signal peptide" evidence="1">
    <location>
        <begin position="1"/>
        <end position="24"/>
    </location>
</feature>
<organism evidence="2 3">
    <name type="scientific">Protopolystoma xenopodis</name>
    <dbReference type="NCBI Taxonomy" id="117903"/>
    <lineage>
        <taxon>Eukaryota</taxon>
        <taxon>Metazoa</taxon>
        <taxon>Spiralia</taxon>
        <taxon>Lophotrochozoa</taxon>
        <taxon>Platyhelminthes</taxon>
        <taxon>Monogenea</taxon>
        <taxon>Polyopisthocotylea</taxon>
        <taxon>Polystomatidea</taxon>
        <taxon>Polystomatidae</taxon>
        <taxon>Protopolystoma</taxon>
    </lineage>
</organism>
<keyword evidence="3" id="KW-1185">Reference proteome</keyword>
<dbReference type="Proteomes" id="UP000784294">
    <property type="component" value="Unassembled WGS sequence"/>
</dbReference>
<proteinExistence type="predicted"/>
<evidence type="ECO:0000313" key="3">
    <source>
        <dbReference type="Proteomes" id="UP000784294"/>
    </source>
</evidence>
<reference evidence="2" key="1">
    <citation type="submission" date="2018-11" db="EMBL/GenBank/DDBJ databases">
        <authorList>
            <consortium name="Pathogen Informatics"/>
        </authorList>
    </citation>
    <scope>NUCLEOTIDE SEQUENCE</scope>
</reference>
<evidence type="ECO:0000313" key="2">
    <source>
        <dbReference type="EMBL" id="VEL13281.1"/>
    </source>
</evidence>
<gene>
    <name evidence="2" type="ORF">PXEA_LOCUS6721</name>
</gene>
<dbReference type="AlphaFoldDB" id="A0A448WJM4"/>
<evidence type="ECO:0000256" key="1">
    <source>
        <dbReference type="SAM" id="SignalP"/>
    </source>
</evidence>
<accession>A0A448WJM4</accession>
<feature type="chain" id="PRO_5019139697" evidence="1">
    <location>
        <begin position="25"/>
        <end position="85"/>
    </location>
</feature>